<organism evidence="5 6">
    <name type="scientific">Pseudomassariella vexata</name>
    <dbReference type="NCBI Taxonomy" id="1141098"/>
    <lineage>
        <taxon>Eukaryota</taxon>
        <taxon>Fungi</taxon>
        <taxon>Dikarya</taxon>
        <taxon>Ascomycota</taxon>
        <taxon>Pezizomycotina</taxon>
        <taxon>Sordariomycetes</taxon>
        <taxon>Xylariomycetidae</taxon>
        <taxon>Amphisphaeriales</taxon>
        <taxon>Pseudomassariaceae</taxon>
        <taxon>Pseudomassariella</taxon>
    </lineage>
</organism>
<comment type="caution">
    <text evidence="5">The sequence shown here is derived from an EMBL/GenBank/DDBJ whole genome shotgun (WGS) entry which is preliminary data.</text>
</comment>
<dbReference type="CDD" id="cd05251">
    <property type="entry name" value="NmrA_like_SDR_a"/>
    <property type="match status" value="1"/>
</dbReference>
<dbReference type="PANTHER" id="PTHR42748:SF30">
    <property type="entry name" value="NMRA-LIKE DOMAIN-CONTAINING PROTEIN"/>
    <property type="match status" value="1"/>
</dbReference>
<dbReference type="STRING" id="1141098.A0A1Y2EIH0"/>
<keyword evidence="2" id="KW-0521">NADP</keyword>
<comment type="similarity">
    <text evidence="1">Belongs to the NmrA-type oxidoreductase family.</text>
</comment>
<dbReference type="SUPFAM" id="SSF51735">
    <property type="entry name" value="NAD(P)-binding Rossmann-fold domains"/>
    <property type="match status" value="1"/>
</dbReference>
<dbReference type="EMBL" id="MCFJ01000001">
    <property type="protein sequence ID" value="ORY71363.1"/>
    <property type="molecule type" value="Genomic_DNA"/>
</dbReference>
<dbReference type="AlphaFoldDB" id="A0A1Y2EIH0"/>
<accession>A0A1Y2EIH0</accession>
<dbReference type="GO" id="GO:0005634">
    <property type="term" value="C:nucleus"/>
    <property type="evidence" value="ECO:0007669"/>
    <property type="project" value="TreeGrafter"/>
</dbReference>
<evidence type="ECO:0000313" key="5">
    <source>
        <dbReference type="EMBL" id="ORY71363.1"/>
    </source>
</evidence>
<keyword evidence="3" id="KW-0560">Oxidoreductase</keyword>
<dbReference type="Pfam" id="PF05368">
    <property type="entry name" value="NmrA"/>
    <property type="match status" value="1"/>
</dbReference>
<gene>
    <name evidence="5" type="ORF">BCR38DRAFT_416570</name>
</gene>
<dbReference type="InterPro" id="IPR008030">
    <property type="entry name" value="NmrA-like"/>
</dbReference>
<proteinExistence type="inferred from homology"/>
<dbReference type="OrthoDB" id="419598at2759"/>
<dbReference type="InterPro" id="IPR036291">
    <property type="entry name" value="NAD(P)-bd_dom_sf"/>
</dbReference>
<sequence>MSTPTIFVTGATGAQGGAVARLASKLNWTVHATVRDLDSPSAKSLALLGVELTRGDWDDEAALKKSIAGCDFLFLNLFPDFFDLLHERRQAQGIIRIAKESGVEHILYSSGFRTRYQPDLPARLREQLEDSLVLETLASKKAIEDDTKKAGFDKWTILRPGFFMANLLLPNVRMYGDFNETGVWAQGLLPSTQLPLIDTEDIARFAIAAFQNPEKFSGKQIPLASEVRTPNELMALVTAASGKKVKAKFLSDEEMLRMLGENPFIISHVLMRDMSWNVDIDEVKSLGIPMGTFENYLKREKKAVDETYKNL</sequence>
<evidence type="ECO:0000256" key="1">
    <source>
        <dbReference type="ARBA" id="ARBA00006328"/>
    </source>
</evidence>
<reference evidence="5 6" key="1">
    <citation type="submission" date="2016-07" db="EMBL/GenBank/DDBJ databases">
        <title>Pervasive Adenine N6-methylation of Active Genes in Fungi.</title>
        <authorList>
            <consortium name="DOE Joint Genome Institute"/>
            <person name="Mondo S.J."/>
            <person name="Dannebaum R.O."/>
            <person name="Kuo R.C."/>
            <person name="Labutti K."/>
            <person name="Haridas S."/>
            <person name="Kuo A."/>
            <person name="Salamov A."/>
            <person name="Ahrendt S.R."/>
            <person name="Lipzen A."/>
            <person name="Sullivan W."/>
            <person name="Andreopoulos W.B."/>
            <person name="Clum A."/>
            <person name="Lindquist E."/>
            <person name="Daum C."/>
            <person name="Ramamoorthy G.K."/>
            <person name="Gryganskyi A."/>
            <person name="Culley D."/>
            <person name="Magnuson J.K."/>
            <person name="James T.Y."/>
            <person name="O'Malley M.A."/>
            <person name="Stajich J.E."/>
            <person name="Spatafora J.W."/>
            <person name="Visel A."/>
            <person name="Grigoriev I.V."/>
        </authorList>
    </citation>
    <scope>NUCLEOTIDE SEQUENCE [LARGE SCALE GENOMIC DNA]</scope>
    <source>
        <strain evidence="5 6">CBS 129021</strain>
    </source>
</reference>
<feature type="domain" description="NmrA-like" evidence="4">
    <location>
        <begin position="4"/>
        <end position="280"/>
    </location>
</feature>
<dbReference type="GO" id="GO:0016491">
    <property type="term" value="F:oxidoreductase activity"/>
    <property type="evidence" value="ECO:0007669"/>
    <property type="project" value="UniProtKB-KW"/>
</dbReference>
<dbReference type="PANTHER" id="PTHR42748">
    <property type="entry name" value="NITROGEN METABOLITE REPRESSION PROTEIN NMRA FAMILY MEMBER"/>
    <property type="match status" value="1"/>
</dbReference>
<dbReference type="RefSeq" id="XP_040720955.1">
    <property type="nucleotide sequence ID" value="XM_040859114.1"/>
</dbReference>
<dbReference type="Gene3D" id="3.40.50.720">
    <property type="entry name" value="NAD(P)-binding Rossmann-like Domain"/>
    <property type="match status" value="1"/>
</dbReference>
<dbReference type="Proteomes" id="UP000193689">
    <property type="component" value="Unassembled WGS sequence"/>
</dbReference>
<evidence type="ECO:0000256" key="3">
    <source>
        <dbReference type="ARBA" id="ARBA00023002"/>
    </source>
</evidence>
<dbReference type="InterPro" id="IPR051164">
    <property type="entry name" value="NmrA-like_oxidored"/>
</dbReference>
<evidence type="ECO:0000313" key="6">
    <source>
        <dbReference type="Proteomes" id="UP000193689"/>
    </source>
</evidence>
<dbReference type="GeneID" id="63775326"/>
<evidence type="ECO:0000256" key="2">
    <source>
        <dbReference type="ARBA" id="ARBA00022857"/>
    </source>
</evidence>
<protein>
    <recommendedName>
        <fullName evidence="4">NmrA-like domain-containing protein</fullName>
    </recommendedName>
</protein>
<evidence type="ECO:0000259" key="4">
    <source>
        <dbReference type="Pfam" id="PF05368"/>
    </source>
</evidence>
<dbReference type="InParanoid" id="A0A1Y2EIH0"/>
<name>A0A1Y2EIH0_9PEZI</name>
<keyword evidence="6" id="KW-1185">Reference proteome</keyword>